<feature type="compositionally biased region" description="Polar residues" evidence="1">
    <location>
        <begin position="38"/>
        <end position="52"/>
    </location>
</feature>
<feature type="compositionally biased region" description="Polar residues" evidence="1">
    <location>
        <begin position="66"/>
        <end position="77"/>
    </location>
</feature>
<feature type="compositionally biased region" description="Acidic residues" evidence="1">
    <location>
        <begin position="303"/>
        <end position="320"/>
    </location>
</feature>
<gene>
    <name evidence="3" type="ORF">FA14DRAFT_159529</name>
</gene>
<feature type="compositionally biased region" description="Polar residues" evidence="1">
    <location>
        <begin position="370"/>
        <end position="402"/>
    </location>
</feature>
<dbReference type="Proteomes" id="UP000245771">
    <property type="component" value="Unassembled WGS sequence"/>
</dbReference>
<feature type="domain" description="GLTSCR protein conserved" evidence="2">
    <location>
        <begin position="107"/>
        <end position="189"/>
    </location>
</feature>
<accession>A0A316VPV5</accession>
<feature type="region of interest" description="Disordered" evidence="1">
    <location>
        <begin position="502"/>
        <end position="527"/>
    </location>
</feature>
<feature type="compositionally biased region" description="Basic and acidic residues" evidence="1">
    <location>
        <begin position="335"/>
        <end position="352"/>
    </location>
</feature>
<dbReference type="RefSeq" id="XP_025357807.1">
    <property type="nucleotide sequence ID" value="XM_025498260.1"/>
</dbReference>
<evidence type="ECO:0000313" key="3">
    <source>
        <dbReference type="EMBL" id="PWN37505.1"/>
    </source>
</evidence>
<dbReference type="Pfam" id="PF15249">
    <property type="entry name" value="GLTSCR1"/>
    <property type="match status" value="1"/>
</dbReference>
<evidence type="ECO:0000259" key="2">
    <source>
        <dbReference type="Pfam" id="PF15249"/>
    </source>
</evidence>
<dbReference type="STRING" id="1280837.A0A316VPV5"/>
<evidence type="ECO:0000256" key="1">
    <source>
        <dbReference type="SAM" id="MobiDB-lite"/>
    </source>
</evidence>
<dbReference type="InParanoid" id="A0A316VPV5"/>
<dbReference type="GeneID" id="37020041"/>
<dbReference type="EMBL" id="KZ819602">
    <property type="protein sequence ID" value="PWN37505.1"/>
    <property type="molecule type" value="Genomic_DNA"/>
</dbReference>
<proteinExistence type="predicted"/>
<organism evidence="3 4">
    <name type="scientific">Meira miltonrushii</name>
    <dbReference type="NCBI Taxonomy" id="1280837"/>
    <lineage>
        <taxon>Eukaryota</taxon>
        <taxon>Fungi</taxon>
        <taxon>Dikarya</taxon>
        <taxon>Basidiomycota</taxon>
        <taxon>Ustilaginomycotina</taxon>
        <taxon>Exobasidiomycetes</taxon>
        <taxon>Exobasidiales</taxon>
        <taxon>Brachybasidiaceae</taxon>
        <taxon>Meira</taxon>
    </lineage>
</organism>
<protein>
    <recommendedName>
        <fullName evidence="2">GLTSCR protein conserved domain-containing protein</fullName>
    </recommendedName>
</protein>
<feature type="region of interest" description="Disordered" evidence="1">
    <location>
        <begin position="1"/>
        <end position="87"/>
    </location>
</feature>
<sequence length="562" mass="61581">MSSESSQMAFTRAQSMHSNISGKKDHENKNVISFIHASPTSSPARVTEMTNVSPTPPPSSKSNNKDQFIQTSSSQRNAGRLPPTVDPSLIHQCQSTRLAFSKALANDQIAASEPDYRTSFKSANDVVKRLLPYHVWHVRDEDILHVLNDRQSKKRLKEDRVDVEDNSMGKADEAQKVLSASVSLVKRRKRPRGKGASPIQQIAKQYPTIAEADHSWQKYLDIHSRAKGLQSTLIGAQSVQAPAPFAQESRYHLEKMAWEEEREALVENQRILRVVREDAMAKGVPWSAILPILTGELQKGSGDESDSEERSEDEEDDVDSSDVGSEDGHQSATIRKGENKTAQHKFMREVTKPRGRPRKERDEYGKIIRPSTSTTMPTIHSSADQQSTQSTNAGPSLPSPASNMKGGTATKEEQKQQGGESSTASSSYVIPSQPIRLVLPFSTLTQLSALGINPIPASHLLPAIAARQAAASSPATFSMDQFDTAPRPSPVDQQEPALLMGFTSTSAMKENQSQEDSLKKQQSASSQNDAEMIHISLVLSKLGPSQLSGLATLMQRMQSNGK</sequence>
<feature type="compositionally biased region" description="Polar residues" evidence="1">
    <location>
        <begin position="1"/>
        <end position="21"/>
    </location>
</feature>
<dbReference type="AlphaFoldDB" id="A0A316VPV5"/>
<feature type="compositionally biased region" description="Polar residues" evidence="1">
    <location>
        <begin position="416"/>
        <end position="429"/>
    </location>
</feature>
<reference evidence="3 4" key="1">
    <citation type="journal article" date="2018" name="Mol. Biol. Evol.">
        <title>Broad Genomic Sampling Reveals a Smut Pathogenic Ancestry of the Fungal Clade Ustilaginomycotina.</title>
        <authorList>
            <person name="Kijpornyongpan T."/>
            <person name="Mondo S.J."/>
            <person name="Barry K."/>
            <person name="Sandor L."/>
            <person name="Lee J."/>
            <person name="Lipzen A."/>
            <person name="Pangilinan J."/>
            <person name="LaButti K."/>
            <person name="Hainaut M."/>
            <person name="Henrissat B."/>
            <person name="Grigoriev I.V."/>
            <person name="Spatafora J.W."/>
            <person name="Aime M.C."/>
        </authorList>
    </citation>
    <scope>NUCLEOTIDE SEQUENCE [LARGE SCALE GENOMIC DNA]</scope>
    <source>
        <strain evidence="3 4">MCA 3882</strain>
    </source>
</reference>
<dbReference type="InterPro" id="IPR015671">
    <property type="entry name" value="GSCR1_dom"/>
</dbReference>
<keyword evidence="4" id="KW-1185">Reference proteome</keyword>
<dbReference type="OrthoDB" id="2556847at2759"/>
<evidence type="ECO:0000313" key="4">
    <source>
        <dbReference type="Proteomes" id="UP000245771"/>
    </source>
</evidence>
<name>A0A316VPV5_9BASI</name>
<feature type="region of interest" description="Disordered" evidence="1">
    <location>
        <begin position="295"/>
        <end position="429"/>
    </location>
</feature>